<dbReference type="InterPro" id="IPR016169">
    <property type="entry name" value="FAD-bd_PCMH_sub2"/>
</dbReference>
<keyword evidence="3" id="KW-0560">Oxidoreductase</keyword>
<accession>A0A5S9ITF9</accession>
<dbReference type="GO" id="GO:0071949">
    <property type="term" value="F:FAD binding"/>
    <property type="evidence" value="ECO:0007669"/>
    <property type="project" value="InterPro"/>
</dbReference>
<dbReference type="FunFam" id="3.30.465.10:FF:000017">
    <property type="entry name" value="Xanthine dehydrogenase, FAD binding subunit"/>
    <property type="match status" value="1"/>
</dbReference>
<dbReference type="EMBL" id="AP019860">
    <property type="protein sequence ID" value="BBM87437.1"/>
    <property type="molecule type" value="Genomic_DNA"/>
</dbReference>
<dbReference type="OrthoDB" id="9774454at2"/>
<dbReference type="InterPro" id="IPR016167">
    <property type="entry name" value="FAD-bd_PCMH_sub1"/>
</dbReference>
<dbReference type="Gene3D" id="3.30.43.10">
    <property type="entry name" value="Uridine Diphospho-n-acetylenolpyruvylglucosamine Reductase, domain 2"/>
    <property type="match status" value="1"/>
</dbReference>
<name>A0A5S9ITF9_UABAM</name>
<dbReference type="InterPro" id="IPR051312">
    <property type="entry name" value="Diverse_Substr_Oxidored"/>
</dbReference>
<dbReference type="AlphaFoldDB" id="A0A5S9ITF9"/>
<evidence type="ECO:0000256" key="2">
    <source>
        <dbReference type="ARBA" id="ARBA00022827"/>
    </source>
</evidence>
<keyword evidence="1" id="KW-0285">Flavoprotein</keyword>
<evidence type="ECO:0000313" key="6">
    <source>
        <dbReference type="Proteomes" id="UP000326354"/>
    </source>
</evidence>
<dbReference type="RefSeq" id="WP_151971457.1">
    <property type="nucleotide sequence ID" value="NZ_AP019860.1"/>
</dbReference>
<gene>
    <name evidence="5" type="ORF">UABAM_05846</name>
</gene>
<dbReference type="SUPFAM" id="SSF55447">
    <property type="entry name" value="CO dehydrogenase flavoprotein C-terminal domain-like"/>
    <property type="match status" value="1"/>
</dbReference>
<dbReference type="InterPro" id="IPR002346">
    <property type="entry name" value="Mopterin_DH_FAD-bd"/>
</dbReference>
<evidence type="ECO:0000256" key="3">
    <source>
        <dbReference type="ARBA" id="ARBA00023002"/>
    </source>
</evidence>
<reference evidence="5 6" key="1">
    <citation type="submission" date="2019-08" db="EMBL/GenBank/DDBJ databases">
        <title>Complete genome sequence of Candidatus Uab amorphum.</title>
        <authorList>
            <person name="Shiratori T."/>
            <person name="Suzuki S."/>
            <person name="Kakizawa Y."/>
            <person name="Ishida K."/>
        </authorList>
    </citation>
    <scope>NUCLEOTIDE SEQUENCE [LARGE SCALE GENOMIC DNA]</scope>
    <source>
        <strain evidence="5 6">SRT547</strain>
    </source>
</reference>
<keyword evidence="6" id="KW-1185">Reference proteome</keyword>
<dbReference type="Proteomes" id="UP000326354">
    <property type="component" value="Chromosome"/>
</dbReference>
<dbReference type="KEGG" id="uam:UABAM_05846"/>
<protein>
    <submittedName>
        <fullName evidence="5">Carbon monoxide dehydrogenase</fullName>
    </submittedName>
</protein>
<evidence type="ECO:0000313" key="5">
    <source>
        <dbReference type="EMBL" id="BBM87437.1"/>
    </source>
</evidence>
<proteinExistence type="predicted"/>
<dbReference type="PANTHER" id="PTHR42659">
    <property type="entry name" value="XANTHINE DEHYDROGENASE SUBUNIT C-RELATED"/>
    <property type="match status" value="1"/>
</dbReference>
<dbReference type="Gene3D" id="3.30.465.10">
    <property type="match status" value="1"/>
</dbReference>
<dbReference type="InterPro" id="IPR036318">
    <property type="entry name" value="FAD-bd_PCMH-like_sf"/>
</dbReference>
<dbReference type="InterPro" id="IPR005107">
    <property type="entry name" value="CO_DH_flav_C"/>
</dbReference>
<sequence length="291" mass="32073">MKPCTFEYYKPSSMEEALDLMHQYGGEAKILAGGQSLVPAMNFRLATPGILIDINGLQDLSYIKEHRKHGVLIGAMARYSELEKSDVVAKKCPLLHETIPYIAHPQIRNRGTMGGSLVHADPAAELPAVMLALDASLRLRNKDGERVVAITDFFTGMFGTAMKEDEILTEVAIPHMPKRYGFAFDEVSRRHGDYAMVGVAVSLNVDRKGRCEKGKIVFFSVGDAPVFAEKASQLLDKQNVSEELLENIANVASSEDIEPGSDIHASADYRRHLAKVLTKKTLKRAFDKALA</sequence>
<keyword evidence="2" id="KW-0274">FAD</keyword>
<dbReference type="SUPFAM" id="SSF56176">
    <property type="entry name" value="FAD-binding/transporter-associated domain-like"/>
    <property type="match status" value="1"/>
</dbReference>
<dbReference type="Gene3D" id="3.30.390.50">
    <property type="entry name" value="CO dehydrogenase flavoprotein, C-terminal domain"/>
    <property type="match status" value="1"/>
</dbReference>
<dbReference type="Pfam" id="PF00941">
    <property type="entry name" value="FAD_binding_5"/>
    <property type="match status" value="1"/>
</dbReference>
<evidence type="ECO:0000259" key="4">
    <source>
        <dbReference type="PROSITE" id="PS51387"/>
    </source>
</evidence>
<dbReference type="PROSITE" id="PS51387">
    <property type="entry name" value="FAD_PCMH"/>
    <property type="match status" value="1"/>
</dbReference>
<dbReference type="PANTHER" id="PTHR42659:SF2">
    <property type="entry name" value="XANTHINE DEHYDROGENASE SUBUNIT C-RELATED"/>
    <property type="match status" value="1"/>
</dbReference>
<dbReference type="InterPro" id="IPR016166">
    <property type="entry name" value="FAD-bd_PCMH"/>
</dbReference>
<dbReference type="Pfam" id="PF03450">
    <property type="entry name" value="CO_deh_flav_C"/>
    <property type="match status" value="1"/>
</dbReference>
<dbReference type="GO" id="GO:0016491">
    <property type="term" value="F:oxidoreductase activity"/>
    <property type="evidence" value="ECO:0007669"/>
    <property type="project" value="UniProtKB-KW"/>
</dbReference>
<dbReference type="SMART" id="SM01092">
    <property type="entry name" value="CO_deh_flav_C"/>
    <property type="match status" value="1"/>
</dbReference>
<feature type="domain" description="FAD-binding PCMH-type" evidence="4">
    <location>
        <begin position="1"/>
        <end position="178"/>
    </location>
</feature>
<organism evidence="5 6">
    <name type="scientific">Uabimicrobium amorphum</name>
    <dbReference type="NCBI Taxonomy" id="2596890"/>
    <lineage>
        <taxon>Bacteria</taxon>
        <taxon>Pseudomonadati</taxon>
        <taxon>Planctomycetota</taxon>
        <taxon>Candidatus Uabimicrobiia</taxon>
        <taxon>Candidatus Uabimicrobiales</taxon>
        <taxon>Candidatus Uabimicrobiaceae</taxon>
        <taxon>Candidatus Uabimicrobium</taxon>
    </lineage>
</organism>
<dbReference type="InterPro" id="IPR036683">
    <property type="entry name" value="CO_DH_flav_C_dom_sf"/>
</dbReference>
<evidence type="ECO:0000256" key="1">
    <source>
        <dbReference type="ARBA" id="ARBA00022630"/>
    </source>
</evidence>